<protein>
    <submittedName>
        <fullName evidence="2">Dihydropteroate synthase</fullName>
    </submittedName>
</protein>
<dbReference type="InterPro" id="IPR011005">
    <property type="entry name" value="Dihydropteroate_synth-like_sf"/>
</dbReference>
<dbReference type="InterPro" id="IPR045031">
    <property type="entry name" value="DHP_synth-like"/>
</dbReference>
<dbReference type="GO" id="GO:0004156">
    <property type="term" value="F:dihydropteroate synthase activity"/>
    <property type="evidence" value="ECO:0007669"/>
    <property type="project" value="TreeGrafter"/>
</dbReference>
<organism evidence="2 3">
    <name type="scientific">Aerophobetes bacterium</name>
    <dbReference type="NCBI Taxonomy" id="2030807"/>
    <lineage>
        <taxon>Bacteria</taxon>
        <taxon>Candidatus Aerophobota</taxon>
    </lineage>
</organism>
<dbReference type="PROSITE" id="PS50972">
    <property type="entry name" value="PTERIN_BINDING"/>
    <property type="match status" value="1"/>
</dbReference>
<evidence type="ECO:0000313" key="3">
    <source>
        <dbReference type="Proteomes" id="UP000280417"/>
    </source>
</evidence>
<accession>A0A662DJC3</accession>
<dbReference type="GO" id="GO:0046654">
    <property type="term" value="P:tetrahydrofolate biosynthetic process"/>
    <property type="evidence" value="ECO:0007669"/>
    <property type="project" value="TreeGrafter"/>
</dbReference>
<dbReference type="EMBL" id="QMQA01000047">
    <property type="protein sequence ID" value="RLE14383.1"/>
    <property type="molecule type" value="Genomic_DNA"/>
</dbReference>
<dbReference type="AlphaFoldDB" id="A0A662DJC3"/>
<proteinExistence type="predicted"/>
<reference evidence="2 3" key="1">
    <citation type="submission" date="2018-06" db="EMBL/GenBank/DDBJ databases">
        <title>Extensive metabolic versatility and redundancy in microbially diverse, dynamic hydrothermal sediments.</title>
        <authorList>
            <person name="Dombrowski N."/>
            <person name="Teske A."/>
            <person name="Baker B.J."/>
        </authorList>
    </citation>
    <scope>NUCLEOTIDE SEQUENCE [LARGE SCALE GENOMIC DNA]</scope>
    <source>
        <strain evidence="2">B3_G15</strain>
    </source>
</reference>
<evidence type="ECO:0000259" key="1">
    <source>
        <dbReference type="PROSITE" id="PS50972"/>
    </source>
</evidence>
<comment type="caution">
    <text evidence="2">The sequence shown here is derived from an EMBL/GenBank/DDBJ whole genome shotgun (WGS) entry which is preliminary data.</text>
</comment>
<sequence>VEHNLFILKNLKKLKILGRPILIGVSRKSFIGKVLNLPLEERLSGGLAATSVAVMGGARVVRTHDVKETRQVVDLVNAILQSKV</sequence>
<dbReference type="Proteomes" id="UP000280417">
    <property type="component" value="Unassembled WGS sequence"/>
</dbReference>
<dbReference type="InterPro" id="IPR000489">
    <property type="entry name" value="Pterin-binding_dom"/>
</dbReference>
<feature type="domain" description="Pterin-binding" evidence="1">
    <location>
        <begin position="1"/>
        <end position="74"/>
    </location>
</feature>
<name>A0A662DJC3_UNCAE</name>
<dbReference type="PANTHER" id="PTHR20941">
    <property type="entry name" value="FOLATE SYNTHESIS PROTEINS"/>
    <property type="match status" value="1"/>
</dbReference>
<feature type="non-terminal residue" evidence="2">
    <location>
        <position position="1"/>
    </location>
</feature>
<dbReference type="Pfam" id="PF00809">
    <property type="entry name" value="Pterin_bind"/>
    <property type="match status" value="1"/>
</dbReference>
<gene>
    <name evidence="2" type="ORF">DRJ04_02525</name>
</gene>
<dbReference type="Gene3D" id="3.20.20.20">
    <property type="entry name" value="Dihydropteroate synthase-like"/>
    <property type="match status" value="1"/>
</dbReference>
<dbReference type="SUPFAM" id="SSF51717">
    <property type="entry name" value="Dihydropteroate synthetase-like"/>
    <property type="match status" value="1"/>
</dbReference>
<evidence type="ECO:0000313" key="2">
    <source>
        <dbReference type="EMBL" id="RLE14383.1"/>
    </source>
</evidence>
<dbReference type="PANTHER" id="PTHR20941:SF1">
    <property type="entry name" value="FOLIC ACID SYNTHESIS PROTEIN FOL1"/>
    <property type="match status" value="1"/>
</dbReference>